<organism evidence="2 3">
    <name type="scientific">Roridomyces roridus</name>
    <dbReference type="NCBI Taxonomy" id="1738132"/>
    <lineage>
        <taxon>Eukaryota</taxon>
        <taxon>Fungi</taxon>
        <taxon>Dikarya</taxon>
        <taxon>Basidiomycota</taxon>
        <taxon>Agaricomycotina</taxon>
        <taxon>Agaricomycetes</taxon>
        <taxon>Agaricomycetidae</taxon>
        <taxon>Agaricales</taxon>
        <taxon>Marasmiineae</taxon>
        <taxon>Mycenaceae</taxon>
        <taxon>Roridomyces</taxon>
    </lineage>
</organism>
<feature type="compositionally biased region" description="Basic residues" evidence="1">
    <location>
        <begin position="12"/>
        <end position="21"/>
    </location>
</feature>
<keyword evidence="3" id="KW-1185">Reference proteome</keyword>
<dbReference type="Proteomes" id="UP001221142">
    <property type="component" value="Unassembled WGS sequence"/>
</dbReference>
<sequence>MSTPTPSMAQPRRGRPPKHRPTPTPPPEGSTSTGLLAPKIRFKNIKPKPKPPVDPTPYFDEYTTYQEMDWIKRMVGEDVDLDAYFDLARREPRMREDEMFSRDLLAELEERDLGYESLAAGSAGSSGFGKEANLTTLGATKDSIFAESPTKTPKYRHSASTIKRALSPAPPTPTHAMESPSTMHLTSTEASFALKHRLTSALRGFPVMSLNPHSPSSPSTPSSMSFDLSFPTPGSAAREKAHEREEHRADFDDQYRGGV</sequence>
<feature type="compositionally biased region" description="Low complexity" evidence="1">
    <location>
        <begin position="209"/>
        <end position="225"/>
    </location>
</feature>
<dbReference type="AlphaFoldDB" id="A0AAD7B9S9"/>
<reference evidence="2" key="1">
    <citation type="submission" date="2023-03" db="EMBL/GenBank/DDBJ databases">
        <title>Massive genome expansion in bonnet fungi (Mycena s.s.) driven by repeated elements and novel gene families across ecological guilds.</title>
        <authorList>
            <consortium name="Lawrence Berkeley National Laboratory"/>
            <person name="Harder C.B."/>
            <person name="Miyauchi S."/>
            <person name="Viragh M."/>
            <person name="Kuo A."/>
            <person name="Thoen E."/>
            <person name="Andreopoulos B."/>
            <person name="Lu D."/>
            <person name="Skrede I."/>
            <person name="Drula E."/>
            <person name="Henrissat B."/>
            <person name="Morin E."/>
            <person name="Kohler A."/>
            <person name="Barry K."/>
            <person name="LaButti K."/>
            <person name="Morin E."/>
            <person name="Salamov A."/>
            <person name="Lipzen A."/>
            <person name="Mereny Z."/>
            <person name="Hegedus B."/>
            <person name="Baldrian P."/>
            <person name="Stursova M."/>
            <person name="Weitz H."/>
            <person name="Taylor A."/>
            <person name="Grigoriev I.V."/>
            <person name="Nagy L.G."/>
            <person name="Martin F."/>
            <person name="Kauserud H."/>
        </authorList>
    </citation>
    <scope>NUCLEOTIDE SEQUENCE</scope>
    <source>
        <strain evidence="2">9284</strain>
    </source>
</reference>
<evidence type="ECO:0000313" key="2">
    <source>
        <dbReference type="EMBL" id="KAJ7614941.1"/>
    </source>
</evidence>
<evidence type="ECO:0000256" key="1">
    <source>
        <dbReference type="SAM" id="MobiDB-lite"/>
    </source>
</evidence>
<protein>
    <submittedName>
        <fullName evidence="2">Uncharacterized protein</fullName>
    </submittedName>
</protein>
<gene>
    <name evidence="2" type="ORF">FB45DRAFT_1035739</name>
</gene>
<feature type="region of interest" description="Disordered" evidence="1">
    <location>
        <begin position="148"/>
        <end position="185"/>
    </location>
</feature>
<dbReference type="EMBL" id="JARKIF010000025">
    <property type="protein sequence ID" value="KAJ7614941.1"/>
    <property type="molecule type" value="Genomic_DNA"/>
</dbReference>
<evidence type="ECO:0000313" key="3">
    <source>
        <dbReference type="Proteomes" id="UP001221142"/>
    </source>
</evidence>
<feature type="compositionally biased region" description="Basic and acidic residues" evidence="1">
    <location>
        <begin position="237"/>
        <end position="259"/>
    </location>
</feature>
<accession>A0AAD7B9S9</accession>
<proteinExistence type="predicted"/>
<comment type="caution">
    <text evidence="2">The sequence shown here is derived from an EMBL/GenBank/DDBJ whole genome shotgun (WGS) entry which is preliminary data.</text>
</comment>
<name>A0AAD7B9S9_9AGAR</name>
<feature type="region of interest" description="Disordered" evidence="1">
    <location>
        <begin position="209"/>
        <end position="259"/>
    </location>
</feature>
<feature type="region of interest" description="Disordered" evidence="1">
    <location>
        <begin position="1"/>
        <end position="37"/>
    </location>
</feature>